<keyword evidence="2" id="KW-0812">Transmembrane</keyword>
<evidence type="ECO:0000313" key="4">
    <source>
        <dbReference type="Proteomes" id="UP001232148"/>
    </source>
</evidence>
<protein>
    <submittedName>
        <fullName evidence="3">Uncharacterized protein</fullName>
    </submittedName>
</protein>
<organism evidence="3 4">
    <name type="scientific">Colletotrichum zoysiae</name>
    <dbReference type="NCBI Taxonomy" id="1216348"/>
    <lineage>
        <taxon>Eukaryota</taxon>
        <taxon>Fungi</taxon>
        <taxon>Dikarya</taxon>
        <taxon>Ascomycota</taxon>
        <taxon>Pezizomycotina</taxon>
        <taxon>Sordariomycetes</taxon>
        <taxon>Hypocreomycetidae</taxon>
        <taxon>Glomerellales</taxon>
        <taxon>Glomerellaceae</taxon>
        <taxon>Colletotrichum</taxon>
        <taxon>Colletotrichum graminicola species complex</taxon>
    </lineage>
</organism>
<feature type="region of interest" description="Disordered" evidence="1">
    <location>
        <begin position="1"/>
        <end position="27"/>
    </location>
</feature>
<accession>A0AAD9M3D2</accession>
<keyword evidence="2" id="KW-1133">Transmembrane helix</keyword>
<name>A0AAD9M3D2_9PEZI</name>
<reference evidence="3" key="1">
    <citation type="submission" date="2021-06" db="EMBL/GenBank/DDBJ databases">
        <title>Comparative genomics, transcriptomics and evolutionary studies reveal genomic signatures of adaptation to plant cell wall in hemibiotrophic fungi.</title>
        <authorList>
            <consortium name="DOE Joint Genome Institute"/>
            <person name="Baroncelli R."/>
            <person name="Diaz J.F."/>
            <person name="Benocci T."/>
            <person name="Peng M."/>
            <person name="Battaglia E."/>
            <person name="Haridas S."/>
            <person name="Andreopoulos W."/>
            <person name="Labutti K."/>
            <person name="Pangilinan J."/>
            <person name="Floch G.L."/>
            <person name="Makela M.R."/>
            <person name="Henrissat B."/>
            <person name="Grigoriev I.V."/>
            <person name="Crouch J.A."/>
            <person name="De Vries R.P."/>
            <person name="Sukno S.A."/>
            <person name="Thon M.R."/>
        </authorList>
    </citation>
    <scope>NUCLEOTIDE SEQUENCE</scope>
    <source>
        <strain evidence="3">MAFF235873</strain>
    </source>
</reference>
<feature type="transmembrane region" description="Helical" evidence="2">
    <location>
        <begin position="106"/>
        <end position="128"/>
    </location>
</feature>
<evidence type="ECO:0000313" key="3">
    <source>
        <dbReference type="EMBL" id="KAK2031604.1"/>
    </source>
</evidence>
<evidence type="ECO:0000256" key="1">
    <source>
        <dbReference type="SAM" id="MobiDB-lite"/>
    </source>
</evidence>
<proteinExistence type="predicted"/>
<comment type="caution">
    <text evidence="3">The sequence shown here is derived from an EMBL/GenBank/DDBJ whole genome shotgun (WGS) entry which is preliminary data.</text>
</comment>
<gene>
    <name evidence="3" type="ORF">LX32DRAFT_691476</name>
</gene>
<keyword evidence="4" id="KW-1185">Reference proteome</keyword>
<feature type="compositionally biased region" description="Basic and acidic residues" evidence="1">
    <location>
        <begin position="8"/>
        <end position="19"/>
    </location>
</feature>
<dbReference type="EMBL" id="MU842838">
    <property type="protein sequence ID" value="KAK2031604.1"/>
    <property type="molecule type" value="Genomic_DNA"/>
</dbReference>
<evidence type="ECO:0000256" key="2">
    <source>
        <dbReference type="SAM" id="Phobius"/>
    </source>
</evidence>
<dbReference type="AlphaFoldDB" id="A0AAD9M3D2"/>
<keyword evidence="2" id="KW-0472">Membrane</keyword>
<sequence length="133" mass="15006">MLPPKTKFVREMERGRHPPDAPPPSPPVATYLHRVLRRWRHGGEDADSILPVHEKRRRPLRHAIYTRRPGARPAASRGYGSLLDGQTRWDGDAAAVLRRRRRRLTFFALMLAATVLVFGAAALGFVLISAQRA</sequence>
<dbReference type="Proteomes" id="UP001232148">
    <property type="component" value="Unassembled WGS sequence"/>
</dbReference>